<name>K2I0B9_ENTNP</name>
<dbReference type="RefSeq" id="XP_008855485.1">
    <property type="nucleotide sequence ID" value="XM_008857263.1"/>
</dbReference>
<accession>K2I0B9</accession>
<organism evidence="2 3">
    <name type="scientific">Entamoeba nuttalli (strain P19)</name>
    <name type="common">Amoeba</name>
    <dbReference type="NCBI Taxonomy" id="1076696"/>
    <lineage>
        <taxon>Eukaryota</taxon>
        <taxon>Amoebozoa</taxon>
        <taxon>Evosea</taxon>
        <taxon>Archamoebae</taxon>
        <taxon>Mastigamoebida</taxon>
        <taxon>Entamoebidae</taxon>
        <taxon>Entamoeba</taxon>
    </lineage>
</organism>
<dbReference type="Proteomes" id="UP000006769">
    <property type="component" value="Unassembled WGS sequence"/>
</dbReference>
<proteinExistence type="predicted"/>
<gene>
    <name evidence="2" type="ORF">ENU1_029770</name>
</gene>
<dbReference type="EMBL" id="JH925567">
    <property type="protein sequence ID" value="EKE42185.1"/>
    <property type="molecule type" value="Genomic_DNA"/>
</dbReference>
<keyword evidence="1" id="KW-0175">Coiled coil</keyword>
<reference evidence="2 3" key="1">
    <citation type="submission" date="2011-11" db="EMBL/GenBank/DDBJ databases">
        <authorList>
            <person name="Hannick L."/>
            <person name="Karamycheva S."/>
            <person name="Lorenzi H."/>
            <person name="Caler E."/>
        </authorList>
    </citation>
    <scope>NUCLEOTIDE SEQUENCE [LARGE SCALE GENOMIC DNA]</scope>
    <source>
        <strain evidence="2 3">P19</strain>
    </source>
</reference>
<evidence type="ECO:0000256" key="1">
    <source>
        <dbReference type="SAM" id="Coils"/>
    </source>
</evidence>
<dbReference type="AlphaFoldDB" id="K2I0B9"/>
<feature type="coiled-coil region" evidence="1">
    <location>
        <begin position="100"/>
        <end position="146"/>
    </location>
</feature>
<dbReference type="OrthoDB" id="30849at2759"/>
<protein>
    <submittedName>
        <fullName evidence="2">Uncharacterized protein</fullName>
    </submittedName>
</protein>
<dbReference type="VEuPathDB" id="AmoebaDB:ENU1_029770"/>
<evidence type="ECO:0000313" key="3">
    <source>
        <dbReference type="Proteomes" id="UP000006769"/>
    </source>
</evidence>
<sequence length="195" mass="22945">MFLNLQSINSTDALKIKQELIEVIKRMKPDTNIKNFTEVNDFTNRIDKLQSQIKHLRMNYIFNSQNSQLSQPLFSQLSQNASSQNTTQITATVRPSLLLARNQLEQKQKEKQERKRIKKELLKATLNQTIQMAKELKKRRKALEKLQTICQSIGEEIVLSYNEQSSLLMKFFDECLLIFLFMKKNELINSTINYR</sequence>
<evidence type="ECO:0000313" key="2">
    <source>
        <dbReference type="EMBL" id="EKE42185.1"/>
    </source>
</evidence>
<dbReference type="GeneID" id="20071659"/>